<comment type="caution">
    <text evidence="11">The sequence shown here is derived from an EMBL/GenBank/DDBJ whole genome shotgun (WGS) entry which is preliminary data.</text>
</comment>
<dbReference type="InterPro" id="IPR009057">
    <property type="entry name" value="Homeodomain-like_sf"/>
</dbReference>
<proteinExistence type="predicted"/>
<feature type="compositionally biased region" description="Low complexity" evidence="9">
    <location>
        <begin position="204"/>
        <end position="215"/>
    </location>
</feature>
<evidence type="ECO:0000256" key="8">
    <source>
        <dbReference type="RuleBase" id="RU000682"/>
    </source>
</evidence>
<name>A0A815MSD1_ADIRI</name>
<dbReference type="GO" id="GO:0005634">
    <property type="term" value="C:nucleus"/>
    <property type="evidence" value="ECO:0007669"/>
    <property type="project" value="UniProtKB-SubCell"/>
</dbReference>
<evidence type="ECO:0000256" key="3">
    <source>
        <dbReference type="ARBA" id="ARBA00023125"/>
    </source>
</evidence>
<dbReference type="Proteomes" id="UP000663852">
    <property type="component" value="Unassembled WGS sequence"/>
</dbReference>
<evidence type="ECO:0000256" key="7">
    <source>
        <dbReference type="PROSITE-ProRule" id="PRU00108"/>
    </source>
</evidence>
<feature type="DNA-binding region" description="Homeobox" evidence="7">
    <location>
        <begin position="120"/>
        <end position="179"/>
    </location>
</feature>
<keyword evidence="6 7" id="KW-0539">Nucleus</keyword>
<protein>
    <recommendedName>
        <fullName evidence="10">Homeobox domain-containing protein</fullName>
    </recommendedName>
</protein>
<evidence type="ECO:0000256" key="9">
    <source>
        <dbReference type="SAM" id="MobiDB-lite"/>
    </source>
</evidence>
<evidence type="ECO:0000256" key="6">
    <source>
        <dbReference type="ARBA" id="ARBA00023242"/>
    </source>
</evidence>
<dbReference type="EMBL" id="CAJNOJ010000385">
    <property type="protein sequence ID" value="CAF1427151.1"/>
    <property type="molecule type" value="Genomic_DNA"/>
</dbReference>
<evidence type="ECO:0000313" key="11">
    <source>
        <dbReference type="EMBL" id="CAF1427151.1"/>
    </source>
</evidence>
<dbReference type="GO" id="GO:0000981">
    <property type="term" value="F:DNA-binding transcription factor activity, RNA polymerase II-specific"/>
    <property type="evidence" value="ECO:0007669"/>
    <property type="project" value="InterPro"/>
</dbReference>
<dbReference type="PROSITE" id="PS00027">
    <property type="entry name" value="HOMEOBOX_1"/>
    <property type="match status" value="1"/>
</dbReference>
<feature type="region of interest" description="Disordered" evidence="9">
    <location>
        <begin position="56"/>
        <end position="123"/>
    </location>
</feature>
<organism evidence="11 12">
    <name type="scientific">Adineta ricciae</name>
    <name type="common">Rotifer</name>
    <dbReference type="NCBI Taxonomy" id="249248"/>
    <lineage>
        <taxon>Eukaryota</taxon>
        <taxon>Metazoa</taxon>
        <taxon>Spiralia</taxon>
        <taxon>Gnathifera</taxon>
        <taxon>Rotifera</taxon>
        <taxon>Eurotatoria</taxon>
        <taxon>Bdelloidea</taxon>
        <taxon>Adinetida</taxon>
        <taxon>Adinetidae</taxon>
        <taxon>Adineta</taxon>
    </lineage>
</organism>
<dbReference type="Gene3D" id="1.10.10.60">
    <property type="entry name" value="Homeodomain-like"/>
    <property type="match status" value="1"/>
</dbReference>
<evidence type="ECO:0000256" key="5">
    <source>
        <dbReference type="ARBA" id="ARBA00023163"/>
    </source>
</evidence>
<keyword evidence="2" id="KW-0805">Transcription regulation</keyword>
<reference evidence="11" key="1">
    <citation type="submission" date="2021-02" db="EMBL/GenBank/DDBJ databases">
        <authorList>
            <person name="Nowell W R."/>
        </authorList>
    </citation>
    <scope>NUCLEOTIDE SEQUENCE</scope>
</reference>
<dbReference type="GO" id="GO:0000978">
    <property type="term" value="F:RNA polymerase II cis-regulatory region sequence-specific DNA binding"/>
    <property type="evidence" value="ECO:0007669"/>
    <property type="project" value="TreeGrafter"/>
</dbReference>
<dbReference type="PROSITE" id="PS50071">
    <property type="entry name" value="HOMEOBOX_2"/>
    <property type="match status" value="1"/>
</dbReference>
<dbReference type="PANTHER" id="PTHR46271">
    <property type="entry name" value="HOMEOBOX PROTEIN, PUTATIVE-RELATED"/>
    <property type="match status" value="1"/>
</dbReference>
<feature type="compositionally biased region" description="Polar residues" evidence="9">
    <location>
        <begin position="1"/>
        <end position="19"/>
    </location>
</feature>
<keyword evidence="3 7" id="KW-0238">DNA-binding</keyword>
<dbReference type="OrthoDB" id="6159439at2759"/>
<dbReference type="AlphaFoldDB" id="A0A815MSD1"/>
<feature type="region of interest" description="Disordered" evidence="9">
    <location>
        <begin position="188"/>
        <end position="215"/>
    </location>
</feature>
<comment type="subcellular location">
    <subcellularLocation>
        <location evidence="1 7 8">Nucleus</location>
    </subcellularLocation>
</comment>
<accession>A0A815MSD1</accession>
<dbReference type="InterPro" id="IPR043562">
    <property type="entry name" value="RAX/RAX2"/>
</dbReference>
<evidence type="ECO:0000256" key="1">
    <source>
        <dbReference type="ARBA" id="ARBA00004123"/>
    </source>
</evidence>
<sequence>MKSEANSAVTTSDDLSDPNNLRRVHSIEAILGIKNGENFHQQHPFAVQFFPSAMPMHHTSKKRHSDGPYPDAKAVRRVSDETDALSNSKSNGNSDDDLDDDNDSLDHCLTNSQHSSKKKHRRNRTTFTTFQLHELERAFEKSHYPDVYNREELAGKISLPEVRVQVWFQNRRAKWRRQEKAEANTLKINPDFPMSSFPATTKTNPNASASSPSCSSSLPIDPWLVNPFTSSNGSNNASNIPFFPANCNVSSLYSSSNYPTPPLHHPPYGSFSDANEILNETNNNNSSIAHLRIKAKEYMNAIIGTTNNTENHLAWPQGV</sequence>
<dbReference type="PANTHER" id="PTHR46271:SF4">
    <property type="entry name" value="HOMEOBOX PROTEIN, PUTATIVE-RELATED"/>
    <property type="match status" value="1"/>
</dbReference>
<evidence type="ECO:0000259" key="10">
    <source>
        <dbReference type="PROSITE" id="PS50071"/>
    </source>
</evidence>
<keyword evidence="5" id="KW-0804">Transcription</keyword>
<dbReference type="SMART" id="SM00389">
    <property type="entry name" value="HOX"/>
    <property type="match status" value="1"/>
</dbReference>
<gene>
    <name evidence="11" type="ORF">EDS130_LOCUS37941</name>
</gene>
<dbReference type="SUPFAM" id="SSF46689">
    <property type="entry name" value="Homeodomain-like"/>
    <property type="match status" value="1"/>
</dbReference>
<evidence type="ECO:0000256" key="2">
    <source>
        <dbReference type="ARBA" id="ARBA00023015"/>
    </source>
</evidence>
<dbReference type="Pfam" id="PF00046">
    <property type="entry name" value="Homeodomain"/>
    <property type="match status" value="1"/>
</dbReference>
<dbReference type="FunFam" id="1.10.10.60:FF:000071">
    <property type="entry name" value="Retinal homeobox gene 2"/>
    <property type="match status" value="1"/>
</dbReference>
<evidence type="ECO:0000256" key="4">
    <source>
        <dbReference type="ARBA" id="ARBA00023155"/>
    </source>
</evidence>
<keyword evidence="4 7" id="KW-0371">Homeobox</keyword>
<dbReference type="InterPro" id="IPR017970">
    <property type="entry name" value="Homeobox_CS"/>
</dbReference>
<dbReference type="InterPro" id="IPR001356">
    <property type="entry name" value="HD"/>
</dbReference>
<dbReference type="CDD" id="cd00086">
    <property type="entry name" value="homeodomain"/>
    <property type="match status" value="1"/>
</dbReference>
<feature type="compositionally biased region" description="Acidic residues" evidence="9">
    <location>
        <begin position="94"/>
        <end position="103"/>
    </location>
</feature>
<dbReference type="GO" id="GO:0045944">
    <property type="term" value="P:positive regulation of transcription by RNA polymerase II"/>
    <property type="evidence" value="ECO:0007669"/>
    <property type="project" value="InterPro"/>
</dbReference>
<evidence type="ECO:0000313" key="12">
    <source>
        <dbReference type="Proteomes" id="UP000663852"/>
    </source>
</evidence>
<feature type="domain" description="Homeobox" evidence="10">
    <location>
        <begin position="118"/>
        <end position="178"/>
    </location>
</feature>
<feature type="region of interest" description="Disordered" evidence="9">
    <location>
        <begin position="1"/>
        <end position="20"/>
    </location>
</feature>